<dbReference type="AlphaFoldDB" id="A0A7W7QXH0"/>
<dbReference type="RefSeq" id="WP_184933699.1">
    <property type="nucleotide sequence ID" value="NZ_JACHJV010000001.1"/>
</dbReference>
<dbReference type="PRINTS" id="PR01955">
    <property type="entry name" value="LANCFRANKIA"/>
</dbReference>
<dbReference type="SUPFAM" id="SSF158745">
    <property type="entry name" value="LanC-like"/>
    <property type="match status" value="2"/>
</dbReference>
<reference evidence="3 4" key="1">
    <citation type="submission" date="2020-08" db="EMBL/GenBank/DDBJ databases">
        <title>Sequencing the genomes of 1000 actinobacteria strains.</title>
        <authorList>
            <person name="Klenk H.-P."/>
        </authorList>
    </citation>
    <scope>NUCLEOTIDE SEQUENCE [LARGE SCALE GENOMIC DNA]</scope>
    <source>
        <strain evidence="3 4">DSM 41654</strain>
    </source>
</reference>
<dbReference type="PRINTS" id="PR01950">
    <property type="entry name" value="LANCSUPER"/>
</dbReference>
<sequence length="1108" mass="115907">MTEAGTADSVAQQERSWWVRGMALTERLCGGPPSGQNGGSPGPAERANRRLSRWRADFAQPGLFAARLGAVGLDEPGLCALLAEAPEALAARLERPAWAEAVERVLAAAPARLRGGPPEFTWDEGFSTILAPFTDEATDRLIGAADEAGLAAIADLRAVRDCFRAQLSGRLVHLARRTLVLEVNVLRVSDRLVGDTPGRRFADFVRRTGERAGLTALVTEYPVLARLLAQRAEHAVAAWRELLERFEADRAELVATLLGGHDPGALIEIDLGAGDSHDGGRAVALLRFESGVRLVYKPRPPAVHGHFNGVLRWLNDRLPNLDLRVLGLLERPDYGWLEFAAAAPCAWAAQLDSFYYRTGALLALLHALGGTDVHYENLIACVDQPVLVDLETLFHPALVLPGTVGSDPALHALHSSVYRIALLPHLRVGERGVLDVSGLGGDRGSPLPVDAVGWQAPGTDEMLLVRAPTMFRGADNRPRLNGTDADPGTFTEPLLAGFRAGYETISTHRGELTGPDGLLATFAGDRIRVVARDTQRYATLLDESTHPDVLRDALDRDRLLDLLWRESAQDPARWPLVGAELAQLWAGDIPLLTTLPSALRPTIGGVTVAAAFAESGLERVTAQLHAMSRTDRYDQEWIIRASLATRGDGEAHRTGRPLSGRQEGTVPDPERLLAAACGIADQILAGAHDDGRRANWLALEPIEDRHWAVMPQGAGLANGYCGTALFLAQLADLTGIERYAAVARRALRPVPEVLAALAADPEHLAAVGCGGFEGLGGIAYALSQLSGLLDAPEIGGWTEQAVLLTARTVEAAVGADAVRDASAAGDAGERGRAVEEARYGDENGVLTGLAGCLAAMVAVHRVSGLPQALGTADSCARHLAALPAQACAPGGFANGRAGVGWALTRFAAAGGGEEYASLGLRQLERAIASHSVVGPAIVGRPGVGRPGAGRPTASQPPAARQLEGRAAGGAPPRSAAGWCTGAAGLALAIADGRAAAPPPGLAAFVERTVAAVADQGALPNHSLCHGELGLLELLLTAGPDGRTMAGPAVARAGALLASLDRFGPQCGTPNQVSSPGLLNGLAGIGHGLLRLGFGARIPSVLLLQSPPV</sequence>
<feature type="region of interest" description="Disordered" evidence="1">
    <location>
        <begin position="938"/>
        <end position="973"/>
    </location>
</feature>
<proteinExistence type="predicted"/>
<dbReference type="GO" id="GO:0031179">
    <property type="term" value="P:peptide modification"/>
    <property type="evidence" value="ECO:0007669"/>
    <property type="project" value="InterPro"/>
</dbReference>
<dbReference type="SMART" id="SM01260">
    <property type="entry name" value="LANC_like"/>
    <property type="match status" value="1"/>
</dbReference>
<dbReference type="InterPro" id="IPR017146">
    <property type="entry name" value="Lanti_2_LanM"/>
</dbReference>
<dbReference type="Proteomes" id="UP000540506">
    <property type="component" value="Unassembled WGS sequence"/>
</dbReference>
<keyword evidence="4" id="KW-1185">Reference proteome</keyword>
<dbReference type="NCBIfam" id="TIGR03897">
    <property type="entry name" value="lanti_2_LanM"/>
    <property type="match status" value="1"/>
</dbReference>
<dbReference type="CDD" id="cd04792">
    <property type="entry name" value="LanM-like"/>
    <property type="match status" value="1"/>
</dbReference>
<evidence type="ECO:0000259" key="2">
    <source>
        <dbReference type="Pfam" id="PF13575"/>
    </source>
</evidence>
<feature type="compositionally biased region" description="Low complexity" evidence="1">
    <location>
        <begin position="964"/>
        <end position="973"/>
    </location>
</feature>
<protein>
    <submittedName>
        <fullName evidence="3">Type 2 lantibiotic biosynthesis protein LanM</fullName>
    </submittedName>
</protein>
<dbReference type="Pfam" id="PF05147">
    <property type="entry name" value="LANC_like"/>
    <property type="match status" value="2"/>
</dbReference>
<organism evidence="3 4">
    <name type="scientific">Kitasatospora kifunensis</name>
    <name type="common">Streptomyces kifunensis</name>
    <dbReference type="NCBI Taxonomy" id="58351"/>
    <lineage>
        <taxon>Bacteria</taxon>
        <taxon>Bacillati</taxon>
        <taxon>Actinomycetota</taxon>
        <taxon>Actinomycetes</taxon>
        <taxon>Kitasatosporales</taxon>
        <taxon>Streptomycetaceae</taxon>
        <taxon>Kitasatospora</taxon>
    </lineage>
</organism>
<dbReference type="EMBL" id="JACHJV010000001">
    <property type="protein sequence ID" value="MBB4921349.1"/>
    <property type="molecule type" value="Genomic_DNA"/>
</dbReference>
<evidence type="ECO:0000313" key="3">
    <source>
        <dbReference type="EMBL" id="MBB4921349.1"/>
    </source>
</evidence>
<evidence type="ECO:0000256" key="1">
    <source>
        <dbReference type="SAM" id="MobiDB-lite"/>
    </source>
</evidence>
<feature type="region of interest" description="Disordered" evidence="1">
    <location>
        <begin position="28"/>
        <end position="48"/>
    </location>
</feature>
<evidence type="ECO:0000313" key="4">
    <source>
        <dbReference type="Proteomes" id="UP000540506"/>
    </source>
</evidence>
<gene>
    <name evidence="3" type="ORF">FHR34_000342</name>
</gene>
<dbReference type="Gene3D" id="1.50.10.20">
    <property type="match status" value="1"/>
</dbReference>
<dbReference type="InterPro" id="IPR007822">
    <property type="entry name" value="LANC-like"/>
</dbReference>
<dbReference type="InterPro" id="IPR025410">
    <property type="entry name" value="Lant_dehyd"/>
</dbReference>
<accession>A0A7W7QXH0</accession>
<comment type="caution">
    <text evidence="3">The sequence shown here is derived from an EMBL/GenBank/DDBJ whole genome shotgun (WGS) entry which is preliminary data.</text>
</comment>
<dbReference type="PIRSF" id="PIRSF037228">
    <property type="entry name" value="Lant_mod_RumM"/>
    <property type="match status" value="1"/>
</dbReference>
<feature type="compositionally biased region" description="Gly residues" evidence="1">
    <location>
        <begin position="32"/>
        <end position="41"/>
    </location>
</feature>
<feature type="domain" description="Lantibiotic biosynthesis protein dehydration" evidence="2">
    <location>
        <begin position="221"/>
        <end position="593"/>
    </location>
</feature>
<name>A0A7W7QXH0_KITKI</name>
<dbReference type="Pfam" id="PF13575">
    <property type="entry name" value="DUF4135"/>
    <property type="match status" value="1"/>
</dbReference>